<organism evidence="6 8">
    <name type="scientific">Pseudoalteromonas citrea</name>
    <dbReference type="NCBI Taxonomy" id="43655"/>
    <lineage>
        <taxon>Bacteria</taxon>
        <taxon>Pseudomonadati</taxon>
        <taxon>Pseudomonadota</taxon>
        <taxon>Gammaproteobacteria</taxon>
        <taxon>Alteromonadales</taxon>
        <taxon>Pseudoalteromonadaceae</taxon>
        <taxon>Pseudoalteromonas</taxon>
    </lineage>
</organism>
<dbReference type="Pfam" id="PF20009">
    <property type="entry name" value="GEVED"/>
    <property type="match status" value="1"/>
</dbReference>
<evidence type="ECO:0000259" key="2">
    <source>
        <dbReference type="Pfam" id="PF16130"/>
    </source>
</evidence>
<dbReference type="Pfam" id="PF16130">
    <property type="entry name" value="DUF4842"/>
    <property type="match status" value="1"/>
</dbReference>
<dbReference type="Proteomes" id="UP000305730">
    <property type="component" value="Unassembled WGS sequence"/>
</dbReference>
<evidence type="ECO:0000313" key="6">
    <source>
        <dbReference type="EMBL" id="TMP61140.1"/>
    </source>
</evidence>
<dbReference type="InterPro" id="IPR045474">
    <property type="entry name" value="GEVED"/>
</dbReference>
<proteinExistence type="predicted"/>
<evidence type="ECO:0000256" key="1">
    <source>
        <dbReference type="SAM" id="SignalP"/>
    </source>
</evidence>
<evidence type="ECO:0000313" key="7">
    <source>
        <dbReference type="Proteomes" id="UP000305730"/>
    </source>
</evidence>
<dbReference type="AlphaFoldDB" id="A0A5S3XSJ7"/>
<dbReference type="Gene3D" id="2.120.10.30">
    <property type="entry name" value="TolB, C-terminal domain"/>
    <property type="match status" value="1"/>
</dbReference>
<evidence type="ECO:0000313" key="8">
    <source>
        <dbReference type="Proteomes" id="UP000307706"/>
    </source>
</evidence>
<dbReference type="InterPro" id="IPR032295">
    <property type="entry name" value="DUF4842"/>
</dbReference>
<feature type="signal peptide" evidence="1">
    <location>
        <begin position="1"/>
        <end position="20"/>
    </location>
</feature>
<name>A0A5S3XSJ7_9GAMM</name>
<gene>
    <name evidence="6" type="ORF">CWB96_04900</name>
    <name evidence="5" type="ORF">CWB97_05765</name>
</gene>
<accession>A0A5S3XSJ7</accession>
<evidence type="ECO:0000259" key="3">
    <source>
        <dbReference type="Pfam" id="PF20009"/>
    </source>
</evidence>
<keyword evidence="1" id="KW-0732">Signal</keyword>
<dbReference type="Pfam" id="PF21959">
    <property type="entry name" value="DUF6923"/>
    <property type="match status" value="1"/>
</dbReference>
<dbReference type="InterPro" id="IPR054215">
    <property type="entry name" value="DUF6923"/>
</dbReference>
<dbReference type="SUPFAM" id="SSF50956">
    <property type="entry name" value="Thermostable phytase (3-phytase)"/>
    <property type="match status" value="1"/>
</dbReference>
<dbReference type="EMBL" id="PNCL01000018">
    <property type="protein sequence ID" value="TMP61140.1"/>
    <property type="molecule type" value="Genomic_DNA"/>
</dbReference>
<evidence type="ECO:0000313" key="5">
    <source>
        <dbReference type="EMBL" id="TMP44768.1"/>
    </source>
</evidence>
<dbReference type="EMBL" id="PNCK01000019">
    <property type="protein sequence ID" value="TMP44768.1"/>
    <property type="molecule type" value="Genomic_DNA"/>
</dbReference>
<reference evidence="7 8" key="2">
    <citation type="submission" date="2019-06" db="EMBL/GenBank/DDBJ databases">
        <title>Co-occurence of chitin degradation, pigmentation and bioactivity in marine Pseudoalteromonas.</title>
        <authorList>
            <person name="Sonnenschein E.C."/>
            <person name="Bech P.K."/>
        </authorList>
    </citation>
    <scope>NUCLEOTIDE SEQUENCE [LARGE SCALE GENOMIC DNA]</scope>
    <source>
        <strain evidence="8">S2231</strain>
        <strain evidence="5 7">S2233</strain>
    </source>
</reference>
<evidence type="ECO:0000259" key="4">
    <source>
        <dbReference type="Pfam" id="PF21959"/>
    </source>
</evidence>
<dbReference type="Proteomes" id="UP000307706">
    <property type="component" value="Unassembled WGS sequence"/>
</dbReference>
<dbReference type="InterPro" id="IPR031025">
    <property type="entry name" value="LruC_dom"/>
</dbReference>
<feature type="domain" description="GEVED" evidence="3">
    <location>
        <begin position="365"/>
        <end position="442"/>
    </location>
</feature>
<comment type="caution">
    <text evidence="6">The sequence shown here is derived from an EMBL/GenBank/DDBJ whole genome shotgun (WGS) entry which is preliminary data.</text>
</comment>
<reference evidence="7 8" key="1">
    <citation type="submission" date="2017-12" db="EMBL/GenBank/DDBJ databases">
        <authorList>
            <person name="Paulsen S."/>
            <person name="Gram L.K."/>
        </authorList>
    </citation>
    <scope>NUCLEOTIDE SEQUENCE [LARGE SCALE GENOMIC DNA]</scope>
    <source>
        <strain evidence="6 8">S2231</strain>
        <strain evidence="5 7">S2233</strain>
    </source>
</reference>
<feature type="domain" description="DUF6923" evidence="4">
    <location>
        <begin position="45"/>
        <end position="270"/>
    </location>
</feature>
<dbReference type="NCBIfam" id="TIGR04456">
    <property type="entry name" value="LruC_dom"/>
    <property type="match status" value="1"/>
</dbReference>
<dbReference type="OrthoDB" id="1204817at2"/>
<feature type="chain" id="PRO_5024404393" evidence="1">
    <location>
        <begin position="21"/>
        <end position="732"/>
    </location>
</feature>
<dbReference type="RefSeq" id="WP_138595664.1">
    <property type="nucleotide sequence ID" value="NZ_PNCK01000019.1"/>
</dbReference>
<reference evidence="6" key="3">
    <citation type="submission" date="2019-09" db="EMBL/GenBank/DDBJ databases">
        <title>Co-occurence of chitin degradation, pigmentation and bioactivity in marine Pseudoalteromonas.</title>
        <authorList>
            <person name="Sonnenschein E.C."/>
            <person name="Bech P.K."/>
        </authorList>
    </citation>
    <scope>NUCLEOTIDE SEQUENCE</scope>
    <source>
        <strain evidence="6">S2231</strain>
    </source>
</reference>
<sequence length="732" mass="79319">MKQTYIATMCMLFASGSAIADPFENCPSKAFLMQDSVAKLYGIDLVSAKATTIAASLTREGAANTSSVNAVGFNYKDQYMYGYSKQAPGRVVQIGNDYDMTVLDITGLPDTNFYVGDIQVTGSGANQEAYYFVYTPNSGLYKIPLNGDLTQSIASIQYTGSENWNLNIFDFAFHPNSNLLYAMESNGNLHEINVDTATTTFITQLDTAGDSGAFGAAYFDVNGQFYASNNKSGKIHKVDLSVSPVVGYTPTAAVFTSGPKSGQNDGARCAIAEVKVTDNSIDFGDAPSGYATTLADSGPRHLYDPDDDGENLVYLGASVDGENINTAADLAAEPIDNSDDGVAFVTDFVGGQNTQIIVTASQNSYLYAWFDWNQDQVFSADEAMLDKVAINAGDNSLLIPVPETTLEGNTWARFRVTDGSEASNISATGGVSGGEVEDYEITTYASDAYPSENDWVTLSYEDKWPFAGDYDFNDLVTHFRSTRYKENGAVVGYRLEGEIIGVGATYHNGFAVRLYDQINASTERRVNRNEIDEANISFTIDGVVQETSPLEAGRSDAILIVMEDVWDYVQKNGGCQYFRTEANCQSGTKVTFSMTIPLLTPKALADSPANVLDPFIFASADHFHGDFMNSIDKRSWEVHLKNRAPTEAFSNELYSVSGSDDASNPAANSYFQTTSGLPWAMEIGAAWKHPIETIDITNAYPKFAAFATSAGKNSITWYSEPQLSKVITSGAQ</sequence>
<keyword evidence="7" id="KW-1185">Reference proteome</keyword>
<dbReference type="InterPro" id="IPR011042">
    <property type="entry name" value="6-blade_b-propeller_TolB-like"/>
</dbReference>
<feature type="domain" description="DUF4842" evidence="2">
    <location>
        <begin position="489"/>
        <end position="718"/>
    </location>
</feature>
<protein>
    <submittedName>
        <fullName evidence="6">LruC domain-containing protein</fullName>
    </submittedName>
</protein>